<dbReference type="Gene3D" id="3.40.91.30">
    <property type="match status" value="1"/>
</dbReference>
<dbReference type="AlphaFoldDB" id="A0A1G9T3X7"/>
<proteinExistence type="predicted"/>
<evidence type="ECO:0000313" key="3">
    <source>
        <dbReference type="EMBL" id="SDM42317.1"/>
    </source>
</evidence>
<keyword evidence="4" id="KW-1185">Reference proteome</keyword>
<feature type="compositionally biased region" description="Polar residues" evidence="2">
    <location>
        <begin position="139"/>
        <end position="153"/>
    </location>
</feature>
<gene>
    <name evidence="3" type="ORF">SAMN05216544_0200</name>
</gene>
<dbReference type="RefSeq" id="WP_074520504.1">
    <property type="nucleotide sequence ID" value="NZ_FNHZ01000001.1"/>
</dbReference>
<dbReference type="EMBL" id="FNHZ01000001">
    <property type="protein sequence ID" value="SDM42317.1"/>
    <property type="molecule type" value="Genomic_DNA"/>
</dbReference>
<reference evidence="4" key="1">
    <citation type="submission" date="2016-10" db="EMBL/GenBank/DDBJ databases">
        <authorList>
            <person name="Varghese N."/>
            <person name="Submissions S."/>
        </authorList>
    </citation>
    <scope>NUCLEOTIDE SEQUENCE [LARGE SCALE GENOMIC DNA]</scope>
    <source>
        <strain evidence="4">M83</strain>
    </source>
</reference>
<dbReference type="Proteomes" id="UP000187651">
    <property type="component" value="Unassembled WGS sequence"/>
</dbReference>
<accession>A0A1G9T3X7</accession>
<feature type="region of interest" description="Disordered" evidence="2">
    <location>
        <begin position="136"/>
        <end position="155"/>
    </location>
</feature>
<organism evidence="3 4">
    <name type="scientific">Lachnospira pectinoschiza</name>
    <dbReference type="NCBI Taxonomy" id="28052"/>
    <lineage>
        <taxon>Bacteria</taxon>
        <taxon>Bacillati</taxon>
        <taxon>Bacillota</taxon>
        <taxon>Clostridia</taxon>
        <taxon>Lachnospirales</taxon>
        <taxon>Lachnospiraceae</taxon>
        <taxon>Lachnospira</taxon>
    </lineage>
</organism>
<sequence>MENYLSQLEKQLDEIKQLLRQSERNLKKLKGTPKEHINISTRKGYTQYYFNRGKKGGKKYISVADSKIATKIIQREYELSVNKKLIDMEKRLEKFIKNYDVDDITNLYLKLPEGRKRCVVPIVITEEDFIAEWRDKHPGNQNQYPEEGQFSTNRGEKVRSKSEKIIADTLDKYGVPYEYEPLFVSNKYQSYYPDFVALNVRTKKTYYWEHLGLVSDDDYATKNFEKILMYEKNGYIPGDNLILSLESSEYKFNVKTIEDKIKKFLL</sequence>
<evidence type="ECO:0000256" key="2">
    <source>
        <dbReference type="SAM" id="MobiDB-lite"/>
    </source>
</evidence>
<dbReference type="OrthoDB" id="243939at2"/>
<protein>
    <submittedName>
        <fullName evidence="3">Uncharacterized protein</fullName>
    </submittedName>
</protein>
<evidence type="ECO:0000256" key="1">
    <source>
        <dbReference type="SAM" id="Coils"/>
    </source>
</evidence>
<keyword evidence="1" id="KW-0175">Coiled coil</keyword>
<evidence type="ECO:0000313" key="4">
    <source>
        <dbReference type="Proteomes" id="UP000187651"/>
    </source>
</evidence>
<name>A0A1G9T3X7_9FIRM</name>
<feature type="coiled-coil region" evidence="1">
    <location>
        <begin position="1"/>
        <end position="32"/>
    </location>
</feature>